<dbReference type="GO" id="GO:0005634">
    <property type="term" value="C:nucleus"/>
    <property type="evidence" value="ECO:0007669"/>
    <property type="project" value="UniProtKB-SubCell"/>
</dbReference>
<keyword evidence="6 10" id="KW-0804">Transcription</keyword>
<evidence type="ECO:0000256" key="7">
    <source>
        <dbReference type="ARBA" id="ARBA00023242"/>
    </source>
</evidence>
<evidence type="ECO:0000313" key="12">
    <source>
        <dbReference type="EMBL" id="CAI8611866.1"/>
    </source>
</evidence>
<evidence type="ECO:0000256" key="6">
    <source>
        <dbReference type="ARBA" id="ARBA00023163"/>
    </source>
</evidence>
<keyword evidence="7 10" id="KW-0539">Nucleus</keyword>
<dbReference type="PANTHER" id="PTHR31734">
    <property type="entry name" value="AUXIN-RESPONSIVE PROTEIN IAA17"/>
    <property type="match status" value="1"/>
</dbReference>
<evidence type="ECO:0000256" key="9">
    <source>
        <dbReference type="ARBA" id="ARBA00025283"/>
    </source>
</evidence>
<comment type="subcellular location">
    <subcellularLocation>
        <location evidence="1 10">Nucleus</location>
    </subcellularLocation>
</comment>
<dbReference type="Gene3D" id="3.10.20.90">
    <property type="entry name" value="Phosphatidylinositol 3-kinase Catalytic Subunit, Chain A, domain 1"/>
    <property type="match status" value="1"/>
</dbReference>
<dbReference type="GO" id="GO:0009734">
    <property type="term" value="P:auxin-activated signaling pathway"/>
    <property type="evidence" value="ECO:0007669"/>
    <property type="project" value="UniProtKB-UniRule"/>
</dbReference>
<sequence>MNIQEETLLTLALPNSTKSTLPSAATTKRALSTTLDLHLGTKHVVGWPPVRGNRKNISMKACKYVKVAVDGAPYLRKVNLEIYDGYDHLLRVVDVMFGSTNLMNKKKYMVTYEDKDGDWMLLGDVPWKMFVESCKRIRLMINMKDTTSSSSRCTGSSEKN</sequence>
<dbReference type="SUPFAM" id="SSF54277">
    <property type="entry name" value="CAD &amp; PB1 domains"/>
    <property type="match status" value="1"/>
</dbReference>
<dbReference type="InterPro" id="IPR003311">
    <property type="entry name" value="AUX_IAA"/>
</dbReference>
<dbReference type="GO" id="GO:0006355">
    <property type="term" value="P:regulation of DNA-templated transcription"/>
    <property type="evidence" value="ECO:0007669"/>
    <property type="project" value="InterPro"/>
</dbReference>
<evidence type="ECO:0000256" key="10">
    <source>
        <dbReference type="RuleBase" id="RU004549"/>
    </source>
</evidence>
<keyword evidence="4 10" id="KW-0678">Repressor</keyword>
<keyword evidence="8 10" id="KW-0927">Auxin signaling pathway</keyword>
<reference evidence="12 13" key="1">
    <citation type="submission" date="2023-01" db="EMBL/GenBank/DDBJ databases">
        <authorList>
            <person name="Kreplak J."/>
        </authorList>
    </citation>
    <scope>NUCLEOTIDE SEQUENCE [LARGE SCALE GENOMIC DNA]</scope>
</reference>
<evidence type="ECO:0000256" key="8">
    <source>
        <dbReference type="ARBA" id="ARBA00023294"/>
    </source>
</evidence>
<accession>A0AAV1AMY6</accession>
<keyword evidence="13" id="KW-1185">Reference proteome</keyword>
<evidence type="ECO:0000256" key="5">
    <source>
        <dbReference type="ARBA" id="ARBA00023015"/>
    </source>
</evidence>
<evidence type="ECO:0000256" key="2">
    <source>
        <dbReference type="ARBA" id="ARBA00006728"/>
    </source>
</evidence>
<organism evidence="12 13">
    <name type="scientific">Vicia faba</name>
    <name type="common">Broad bean</name>
    <name type="synonym">Faba vulgaris</name>
    <dbReference type="NCBI Taxonomy" id="3906"/>
    <lineage>
        <taxon>Eukaryota</taxon>
        <taxon>Viridiplantae</taxon>
        <taxon>Streptophyta</taxon>
        <taxon>Embryophyta</taxon>
        <taxon>Tracheophyta</taxon>
        <taxon>Spermatophyta</taxon>
        <taxon>Magnoliopsida</taxon>
        <taxon>eudicotyledons</taxon>
        <taxon>Gunneridae</taxon>
        <taxon>Pentapetalae</taxon>
        <taxon>rosids</taxon>
        <taxon>fabids</taxon>
        <taxon>Fabales</taxon>
        <taxon>Fabaceae</taxon>
        <taxon>Papilionoideae</taxon>
        <taxon>50 kb inversion clade</taxon>
        <taxon>NPAAA clade</taxon>
        <taxon>Hologalegina</taxon>
        <taxon>IRL clade</taxon>
        <taxon>Fabeae</taxon>
        <taxon>Vicia</taxon>
    </lineage>
</organism>
<comment type="subunit">
    <text evidence="3 10">Homodimers and heterodimers.</text>
</comment>
<dbReference type="PANTHER" id="PTHR31734:SF34">
    <property type="entry name" value="AUXIN-RESPONSIVE PROTEIN IAA15"/>
    <property type="match status" value="1"/>
</dbReference>
<keyword evidence="5 10" id="KW-0805">Transcription regulation</keyword>
<comment type="function">
    <text evidence="9">Aux/IAA proteins are short-lived transcriptional factors that function as repressors of early auxin response genes at low auxin concentrations. Repression is thought to result from the interaction with auxin response factors (ARFs), proteins that bind to the auxin-responsive promoter element (AuxRE). Formation of heterodimers with ARF proteins may alter their ability to modulate early auxin response genes expression.</text>
</comment>
<dbReference type="InterPro" id="IPR053793">
    <property type="entry name" value="PB1-like"/>
</dbReference>
<dbReference type="Pfam" id="PF02309">
    <property type="entry name" value="AUX_IAA"/>
    <property type="match status" value="1"/>
</dbReference>
<evidence type="ECO:0000259" key="11">
    <source>
        <dbReference type="PROSITE" id="PS51745"/>
    </source>
</evidence>
<evidence type="ECO:0000313" key="13">
    <source>
        <dbReference type="Proteomes" id="UP001157006"/>
    </source>
</evidence>
<feature type="domain" description="PB1" evidence="11">
    <location>
        <begin position="62"/>
        <end position="146"/>
    </location>
</feature>
<comment type="similarity">
    <text evidence="2 10">Belongs to the Aux/IAA family.</text>
</comment>
<dbReference type="Proteomes" id="UP001157006">
    <property type="component" value="Chromosome 5"/>
</dbReference>
<dbReference type="PROSITE" id="PS51745">
    <property type="entry name" value="PB1"/>
    <property type="match status" value="1"/>
</dbReference>
<protein>
    <recommendedName>
        <fullName evidence="10">Auxin-induced protein</fullName>
    </recommendedName>
</protein>
<evidence type="ECO:0000256" key="3">
    <source>
        <dbReference type="ARBA" id="ARBA00011726"/>
    </source>
</evidence>
<name>A0AAV1AMY6_VICFA</name>
<dbReference type="AlphaFoldDB" id="A0AAV1AMY6"/>
<proteinExistence type="inferred from homology"/>
<evidence type="ECO:0000256" key="4">
    <source>
        <dbReference type="ARBA" id="ARBA00022491"/>
    </source>
</evidence>
<dbReference type="InterPro" id="IPR033389">
    <property type="entry name" value="AUX/IAA_dom"/>
</dbReference>
<gene>
    <name evidence="12" type="ORF">VFH_V006560</name>
</gene>
<evidence type="ECO:0000256" key="1">
    <source>
        <dbReference type="ARBA" id="ARBA00004123"/>
    </source>
</evidence>
<dbReference type="EMBL" id="OX451740">
    <property type="protein sequence ID" value="CAI8611866.1"/>
    <property type="molecule type" value="Genomic_DNA"/>
</dbReference>